<feature type="non-terminal residue" evidence="5">
    <location>
        <position position="256"/>
    </location>
</feature>
<keyword evidence="6" id="KW-1185">Reference proteome</keyword>
<dbReference type="PROSITE" id="PS00018">
    <property type="entry name" value="EF_HAND_1"/>
    <property type="match status" value="1"/>
</dbReference>
<dbReference type="Pfam" id="PF13967">
    <property type="entry name" value="RSN1_TM"/>
    <property type="match status" value="1"/>
</dbReference>
<keyword evidence="2" id="KW-1133">Transmembrane helix</keyword>
<dbReference type="OrthoDB" id="1076608at2759"/>
<dbReference type="Pfam" id="PF14703">
    <property type="entry name" value="PHM7_cyt"/>
    <property type="match status" value="1"/>
</dbReference>
<evidence type="ECO:0000259" key="3">
    <source>
        <dbReference type="Pfam" id="PF13967"/>
    </source>
</evidence>
<dbReference type="InterPro" id="IPR045122">
    <property type="entry name" value="Csc1-like"/>
</dbReference>
<dbReference type="PANTHER" id="PTHR13018:SF143">
    <property type="entry name" value="CSC1_OSCA1-LIKE 7TM REGION DOMAIN-CONTAINING PROTEIN"/>
    <property type="match status" value="1"/>
</dbReference>
<feature type="transmembrane region" description="Helical" evidence="2">
    <location>
        <begin position="32"/>
        <end position="50"/>
    </location>
</feature>
<dbReference type="InterPro" id="IPR018247">
    <property type="entry name" value="EF_Hand_1_Ca_BS"/>
</dbReference>
<dbReference type="Proteomes" id="UP000183567">
    <property type="component" value="Unassembled WGS sequence"/>
</dbReference>
<keyword evidence="2" id="KW-0812">Transmembrane</keyword>
<dbReference type="InterPro" id="IPR027815">
    <property type="entry name" value="CSC1/OSCA1-like_cyt"/>
</dbReference>
<evidence type="ECO:0008006" key="7">
    <source>
        <dbReference type="Google" id="ProtNLM"/>
    </source>
</evidence>
<keyword evidence="2" id="KW-0472">Membrane</keyword>
<feature type="domain" description="CSC1/OSCA1-like cytosolic" evidence="4">
    <location>
        <begin position="77"/>
        <end position="227"/>
    </location>
</feature>
<proteinExistence type="predicted"/>
<dbReference type="AlphaFoldDB" id="A0A1J8QAJ9"/>
<gene>
    <name evidence="5" type="ORF">AZE42_04528</name>
</gene>
<sequence length="256" mass="28728">MPVTAVNNSSPGKTGLDRFNYGNIAAENQPRYSAHVVLAYIFTFWIYWNIRREMRHFITVRQLHLINPAHSKSVQANTILVTGIPVKYLSEPALSQLYSHLPGGIAKVWLNRDLKDLPSIYDRRLAACGKLESAETSLLSTAAKLRRKELKKADGTNESFESADPERNVALAERLVPKDQWPTHRLPAGFMPFSLPFIGEKVDTIDWCRKEIAATTGLLIKGRQTVADESLSLSEDVNGDGKVDRQDLNKQTYPPL</sequence>
<dbReference type="GO" id="GO:0005227">
    <property type="term" value="F:calcium-activated cation channel activity"/>
    <property type="evidence" value="ECO:0007669"/>
    <property type="project" value="InterPro"/>
</dbReference>
<evidence type="ECO:0000313" key="5">
    <source>
        <dbReference type="EMBL" id="OJA10633.1"/>
    </source>
</evidence>
<dbReference type="PANTHER" id="PTHR13018">
    <property type="entry name" value="PROBABLE MEMBRANE PROTEIN DUF221-RELATED"/>
    <property type="match status" value="1"/>
</dbReference>
<evidence type="ECO:0000313" key="6">
    <source>
        <dbReference type="Proteomes" id="UP000183567"/>
    </source>
</evidence>
<dbReference type="STRING" id="180088.A0A1J8QAJ9"/>
<evidence type="ECO:0000256" key="1">
    <source>
        <dbReference type="SAM" id="MobiDB-lite"/>
    </source>
</evidence>
<feature type="region of interest" description="Disordered" evidence="1">
    <location>
        <begin position="232"/>
        <end position="256"/>
    </location>
</feature>
<dbReference type="GO" id="GO:0005886">
    <property type="term" value="C:plasma membrane"/>
    <property type="evidence" value="ECO:0007669"/>
    <property type="project" value="TreeGrafter"/>
</dbReference>
<reference evidence="5 6" key="1">
    <citation type="submission" date="2016-03" db="EMBL/GenBank/DDBJ databases">
        <title>Comparative genomics of the ectomycorrhizal sister species Rhizopogon vinicolor and Rhizopogon vesiculosus (Basidiomycota: Boletales) reveals a divergence of the mating type B locus.</title>
        <authorList>
            <person name="Mujic A.B."/>
            <person name="Kuo A."/>
            <person name="Tritt A."/>
            <person name="Lipzen A."/>
            <person name="Chen C."/>
            <person name="Johnson J."/>
            <person name="Sharma A."/>
            <person name="Barry K."/>
            <person name="Grigoriev I.V."/>
            <person name="Spatafora J.W."/>
        </authorList>
    </citation>
    <scope>NUCLEOTIDE SEQUENCE [LARGE SCALE GENOMIC DNA]</scope>
    <source>
        <strain evidence="5 6">AM-OR11-056</strain>
    </source>
</reference>
<accession>A0A1J8QAJ9</accession>
<evidence type="ECO:0000256" key="2">
    <source>
        <dbReference type="SAM" id="Phobius"/>
    </source>
</evidence>
<dbReference type="EMBL" id="LVVM01005403">
    <property type="protein sequence ID" value="OJA10633.1"/>
    <property type="molecule type" value="Genomic_DNA"/>
</dbReference>
<name>A0A1J8QAJ9_9AGAM</name>
<evidence type="ECO:0000259" key="4">
    <source>
        <dbReference type="Pfam" id="PF14703"/>
    </source>
</evidence>
<feature type="compositionally biased region" description="Basic and acidic residues" evidence="1">
    <location>
        <begin position="239"/>
        <end position="248"/>
    </location>
</feature>
<protein>
    <recommendedName>
        <fullName evidence="7">CSC1/OSCA1-like cytosolic domain-containing protein</fullName>
    </recommendedName>
</protein>
<organism evidence="5 6">
    <name type="scientific">Rhizopogon vesiculosus</name>
    <dbReference type="NCBI Taxonomy" id="180088"/>
    <lineage>
        <taxon>Eukaryota</taxon>
        <taxon>Fungi</taxon>
        <taxon>Dikarya</taxon>
        <taxon>Basidiomycota</taxon>
        <taxon>Agaricomycotina</taxon>
        <taxon>Agaricomycetes</taxon>
        <taxon>Agaricomycetidae</taxon>
        <taxon>Boletales</taxon>
        <taxon>Suillineae</taxon>
        <taxon>Rhizopogonaceae</taxon>
        <taxon>Rhizopogon</taxon>
    </lineage>
</organism>
<comment type="caution">
    <text evidence="5">The sequence shown here is derived from an EMBL/GenBank/DDBJ whole genome shotgun (WGS) entry which is preliminary data.</text>
</comment>
<dbReference type="InterPro" id="IPR032880">
    <property type="entry name" value="CSC1/OSCA1-like_N"/>
</dbReference>
<feature type="domain" description="CSC1/OSCA1-like N-terminal transmembrane" evidence="3">
    <location>
        <begin position="1"/>
        <end position="53"/>
    </location>
</feature>